<proteinExistence type="predicted"/>
<keyword evidence="1" id="KW-0472">Membrane</keyword>
<feature type="transmembrane region" description="Helical" evidence="1">
    <location>
        <begin position="39"/>
        <end position="58"/>
    </location>
</feature>
<accession>A0A840XBY5</accession>
<evidence type="ECO:0000256" key="1">
    <source>
        <dbReference type="SAM" id="Phobius"/>
    </source>
</evidence>
<dbReference type="EMBL" id="JACHBS010000001">
    <property type="protein sequence ID" value="MBB5618654.1"/>
    <property type="molecule type" value="Genomic_DNA"/>
</dbReference>
<gene>
    <name evidence="2" type="ORF">BJ959_002150</name>
</gene>
<evidence type="ECO:0000313" key="2">
    <source>
        <dbReference type="EMBL" id="MBB5618654.1"/>
    </source>
</evidence>
<evidence type="ECO:0000313" key="3">
    <source>
        <dbReference type="Proteomes" id="UP000552883"/>
    </source>
</evidence>
<comment type="caution">
    <text evidence="2">The sequence shown here is derived from an EMBL/GenBank/DDBJ whole genome shotgun (WGS) entry which is preliminary data.</text>
</comment>
<feature type="transmembrane region" description="Helical" evidence="1">
    <location>
        <begin position="12"/>
        <end position="33"/>
    </location>
</feature>
<dbReference type="AlphaFoldDB" id="A0A840XBY5"/>
<dbReference type="Proteomes" id="UP000552883">
    <property type="component" value="Unassembled WGS sequence"/>
</dbReference>
<protein>
    <recommendedName>
        <fullName evidence="4">PH domain-containing protein</fullName>
    </recommendedName>
</protein>
<keyword evidence="1" id="KW-0812">Transmembrane</keyword>
<keyword evidence="3" id="KW-1185">Reference proteome</keyword>
<keyword evidence="1" id="KW-1133">Transmembrane helix</keyword>
<organism evidence="2 3">
    <name type="scientific">Microcella frigidaquae</name>
    <dbReference type="NCBI Taxonomy" id="424758"/>
    <lineage>
        <taxon>Bacteria</taxon>
        <taxon>Bacillati</taxon>
        <taxon>Actinomycetota</taxon>
        <taxon>Actinomycetes</taxon>
        <taxon>Micrococcales</taxon>
        <taxon>Microbacteriaceae</taxon>
        <taxon>Microcella</taxon>
    </lineage>
</organism>
<reference evidence="2 3" key="1">
    <citation type="submission" date="2020-08" db="EMBL/GenBank/DDBJ databases">
        <title>Sequencing the genomes of 1000 actinobacteria strains.</title>
        <authorList>
            <person name="Klenk H.-P."/>
        </authorList>
    </citation>
    <scope>NUCLEOTIDE SEQUENCE [LARGE SCALE GENOMIC DNA]</scope>
    <source>
        <strain evidence="2 3">DSM 23889</strain>
    </source>
</reference>
<dbReference type="OrthoDB" id="5148800at2"/>
<evidence type="ECO:0008006" key="4">
    <source>
        <dbReference type="Google" id="ProtNLM"/>
    </source>
</evidence>
<name>A0A840XBY5_9MICO</name>
<sequence length="201" mass="22109">MRFQPASFRPAFGRVLTIIIAVIGAGALIGYIAAGDLVALLRSGWWLVLMVAVVWALYWMPRVEVLEHAVVVRNPLTTWHVPWAAIQRIDTKWALTLYTEKRRVEAWAAPASGRYTVFRLGPDDVKVTESARVAGAIRPGDTLSSESGAAANHIRRHWEQLRDDGLLDAGVEPGSLRRTLNTRTVVLLGALVALSLLGQLL</sequence>
<dbReference type="RefSeq" id="WP_153981857.1">
    <property type="nucleotide sequence ID" value="NZ_BAAANZ010000003.1"/>
</dbReference>